<dbReference type="EMBL" id="JAEHOE010000135">
    <property type="protein sequence ID" value="KAG2485117.1"/>
    <property type="molecule type" value="Genomic_DNA"/>
</dbReference>
<reference evidence="9" key="1">
    <citation type="journal article" date="2020" name="bioRxiv">
        <title>Comparative genomics of Chlamydomonas.</title>
        <authorList>
            <person name="Craig R.J."/>
            <person name="Hasan A.R."/>
            <person name="Ness R.W."/>
            <person name="Keightley P.D."/>
        </authorList>
    </citation>
    <scope>NUCLEOTIDE SEQUENCE</scope>
    <source>
        <strain evidence="9">CCAP 11/70</strain>
    </source>
</reference>
<dbReference type="Pfam" id="PF12796">
    <property type="entry name" value="Ank_2"/>
    <property type="match status" value="1"/>
</dbReference>
<dbReference type="SUPFAM" id="SSF48403">
    <property type="entry name" value="Ankyrin repeat"/>
    <property type="match status" value="1"/>
</dbReference>
<dbReference type="GO" id="GO:0007018">
    <property type="term" value="P:microtubule-based movement"/>
    <property type="evidence" value="ECO:0007669"/>
    <property type="project" value="InterPro"/>
</dbReference>
<dbReference type="Gene3D" id="3.40.850.10">
    <property type="entry name" value="Kinesin motor domain"/>
    <property type="match status" value="1"/>
</dbReference>
<evidence type="ECO:0000256" key="4">
    <source>
        <dbReference type="PROSITE-ProRule" id="PRU00023"/>
    </source>
</evidence>
<gene>
    <name evidence="9" type="ORF">HYH03_016104</name>
</gene>
<keyword evidence="6" id="KW-0175">Coiled coil</keyword>
<dbReference type="PROSITE" id="PS50067">
    <property type="entry name" value="KINESIN_MOTOR_2"/>
    <property type="match status" value="1"/>
</dbReference>
<feature type="repeat" description="ANK" evidence="4">
    <location>
        <begin position="1174"/>
        <end position="1206"/>
    </location>
</feature>
<dbReference type="InterPro" id="IPR002110">
    <property type="entry name" value="Ankyrin_rpt"/>
</dbReference>
<feature type="domain" description="Kinesin motor" evidence="8">
    <location>
        <begin position="28"/>
        <end position="367"/>
    </location>
</feature>
<accession>A0A835XI48</accession>
<dbReference type="SUPFAM" id="SSF52540">
    <property type="entry name" value="P-loop containing nucleoside triphosphate hydrolases"/>
    <property type="match status" value="1"/>
</dbReference>
<dbReference type="GO" id="GO:0016887">
    <property type="term" value="F:ATP hydrolysis activity"/>
    <property type="evidence" value="ECO:0007669"/>
    <property type="project" value="TreeGrafter"/>
</dbReference>
<dbReference type="PROSITE" id="PS50297">
    <property type="entry name" value="ANK_REP_REGION"/>
    <property type="match status" value="1"/>
</dbReference>
<dbReference type="SMART" id="SM00129">
    <property type="entry name" value="KISc"/>
    <property type="match status" value="1"/>
</dbReference>
<dbReference type="GO" id="GO:0005871">
    <property type="term" value="C:kinesin complex"/>
    <property type="evidence" value="ECO:0007669"/>
    <property type="project" value="TreeGrafter"/>
</dbReference>
<dbReference type="PRINTS" id="PR00380">
    <property type="entry name" value="KINESINHEAVY"/>
</dbReference>
<evidence type="ECO:0000256" key="6">
    <source>
        <dbReference type="SAM" id="Coils"/>
    </source>
</evidence>
<dbReference type="Gene3D" id="1.25.40.20">
    <property type="entry name" value="Ankyrin repeat-containing domain"/>
    <property type="match status" value="1"/>
</dbReference>
<feature type="compositionally biased region" description="Low complexity" evidence="7">
    <location>
        <begin position="1004"/>
        <end position="1021"/>
    </location>
</feature>
<keyword evidence="3 5" id="KW-0505">Motor protein</keyword>
<feature type="region of interest" description="Disordered" evidence="7">
    <location>
        <begin position="904"/>
        <end position="1021"/>
    </location>
</feature>
<dbReference type="InterPro" id="IPR019821">
    <property type="entry name" value="Kinesin_motor_CS"/>
</dbReference>
<evidence type="ECO:0000259" key="8">
    <source>
        <dbReference type="PROSITE" id="PS50067"/>
    </source>
</evidence>
<dbReference type="InterPro" id="IPR036770">
    <property type="entry name" value="Ankyrin_rpt-contain_sf"/>
</dbReference>
<comment type="similarity">
    <text evidence="5">Belongs to the TRAFAC class myosin-kinesin ATPase superfamily. Kinesin family.</text>
</comment>
<keyword evidence="2 5" id="KW-0067">ATP-binding</keyword>
<evidence type="ECO:0000313" key="9">
    <source>
        <dbReference type="EMBL" id="KAG2485117.1"/>
    </source>
</evidence>
<feature type="coiled-coil region" evidence="6">
    <location>
        <begin position="560"/>
        <end position="629"/>
    </location>
</feature>
<dbReference type="GO" id="GO:0008017">
    <property type="term" value="F:microtubule binding"/>
    <property type="evidence" value="ECO:0007669"/>
    <property type="project" value="InterPro"/>
</dbReference>
<sequence>MDEGPLFRTPAPTARKKRRKCEDQSVKAVTAYVRIKSQLSAGADVTSSVSLQVSCDGLSIVTTDGSHQLSYGPYNGVWDGCTTEEIFEAVCPNLLSSLLEGTNMTIMVHGPTGSGKTYTMFGDGQTPGLLQLSLRRLEQDLYARSGLGYGCYSLSVAAYEVYNDTLITLLTNTPSEPRILERDLTHKLGVQYVLDGQGLHSVASAAEAVEALTDALKRRTTDATRSNATSSRSNAVVRIELSKPDAGGPGARPARLYLVDLAGSETAGAATSAAQQKEGMAINTSLLELNRAMAALAKGDKPSWNSSVLTKVLEPALDPAQARTVLIATVSRPAAAAQAGLLAAATPRGRPAMTRNVLQFAAQALDIHRPELQIYRRLHPETPGPGMPGQQAALEAQLREAAERCEDLWWQLASECAARTAAEARAAAATEYAAHTCEQLRSQQASAAAACSALEARAAAAEAWAGAAEAQKAEAVRELEQLRAQLSAEVEAQSASEAREADARAECAQLRTQLAVEAAARASAEAQTSAAQAGTSTALKAAHTVVAQAAGQCAELMHQLLAAQASLTDAEGQKAEADKQLEQLRAQLAAEAAARSAAAAWAAEVEARAAAAEARVAEVYQAYEALRAQASSEATARAAAEAEAAVCRAGEAAVRAEAAAVWEQLQRQASAEAAARAAADASAQEARARAAQALGECGRLAQLLAVQGGQLAAAREQVAMARRDAAAAVTAAEARAAAAEARAAVAVEAETAAAEARAVAAEARATEAAEANAAAGARAVVAEARAAEAAVAVVLAEQRAAAAVASADARAAEAAAAAEGRAAVVAGPEAARPCIAMQPAEAGSGAREHPNGSQRVETAALALAETRAPTAPSEAAASQAAAEEAALELDDAQLMLAPWLEAPAGAADAEQPSEAAPSAGAHDDAQAGSGEGAESGTVAHEAEAPEQPVARRLRSQARKQREPGAFGTAAAAGQSQPDSEATMGARSGRRQPDIKQETDQQDFGAVGPVAVAPPAATGGPQLPAELEEEAELASQPLWTQGGSQFFSQAFPLSQSQGPRLRGPAGKEAAAALFQAVTDGAGEEVLAALDTGADPNLHAAPKDGQRAIHVACAVAGEAGAALVLDLLRARADPLKKTKSGRTALHVCAQAGSVASARLLLANLRVLNKLDEPDNSYNTALHLAAKGGHGEVALALLRAGAKAQLPNKAGKTPAQLGPEEWRTHPKLRAMWKGLEAPPLEP</sequence>
<dbReference type="OrthoDB" id="123929at2759"/>
<evidence type="ECO:0000256" key="7">
    <source>
        <dbReference type="SAM" id="MobiDB-lite"/>
    </source>
</evidence>
<dbReference type="GO" id="GO:0030705">
    <property type="term" value="P:cytoskeleton-dependent intracellular transport"/>
    <property type="evidence" value="ECO:0007669"/>
    <property type="project" value="TreeGrafter"/>
</dbReference>
<evidence type="ECO:0000256" key="2">
    <source>
        <dbReference type="ARBA" id="ARBA00022840"/>
    </source>
</evidence>
<dbReference type="InterPro" id="IPR001752">
    <property type="entry name" value="Kinesin_motor_dom"/>
</dbReference>
<keyword evidence="10" id="KW-1185">Reference proteome</keyword>
<dbReference type="Proteomes" id="UP000612055">
    <property type="component" value="Unassembled WGS sequence"/>
</dbReference>
<keyword evidence="4" id="KW-0040">ANK repeat</keyword>
<proteinExistence type="inferred from homology"/>
<evidence type="ECO:0000256" key="5">
    <source>
        <dbReference type="PROSITE-ProRule" id="PRU00283"/>
    </source>
</evidence>
<dbReference type="InterPro" id="IPR027640">
    <property type="entry name" value="Kinesin-like_fam"/>
</dbReference>
<dbReference type="PROSITE" id="PS50088">
    <property type="entry name" value="ANK_REPEAT"/>
    <property type="match status" value="1"/>
</dbReference>
<dbReference type="AlphaFoldDB" id="A0A835XI48"/>
<dbReference type="PANTHER" id="PTHR24115:SF9">
    <property type="entry name" value="KINESIN HEAVY CHAIN"/>
    <property type="match status" value="1"/>
</dbReference>
<dbReference type="PROSITE" id="PS00411">
    <property type="entry name" value="KINESIN_MOTOR_1"/>
    <property type="match status" value="1"/>
</dbReference>
<protein>
    <recommendedName>
        <fullName evidence="8">Kinesin motor domain-containing protein</fullName>
    </recommendedName>
</protein>
<evidence type="ECO:0000256" key="1">
    <source>
        <dbReference type="ARBA" id="ARBA00022741"/>
    </source>
</evidence>
<evidence type="ECO:0000256" key="3">
    <source>
        <dbReference type="ARBA" id="ARBA00023175"/>
    </source>
</evidence>
<evidence type="ECO:0000313" key="10">
    <source>
        <dbReference type="Proteomes" id="UP000612055"/>
    </source>
</evidence>
<dbReference type="GO" id="GO:0008574">
    <property type="term" value="F:plus-end-directed microtubule motor activity"/>
    <property type="evidence" value="ECO:0007669"/>
    <property type="project" value="TreeGrafter"/>
</dbReference>
<dbReference type="GO" id="GO:0005524">
    <property type="term" value="F:ATP binding"/>
    <property type="evidence" value="ECO:0007669"/>
    <property type="project" value="UniProtKB-UniRule"/>
</dbReference>
<dbReference type="InterPro" id="IPR027417">
    <property type="entry name" value="P-loop_NTPase"/>
</dbReference>
<dbReference type="GO" id="GO:0005874">
    <property type="term" value="C:microtubule"/>
    <property type="evidence" value="ECO:0007669"/>
    <property type="project" value="TreeGrafter"/>
</dbReference>
<comment type="caution">
    <text evidence="9">The sequence shown here is derived from an EMBL/GenBank/DDBJ whole genome shotgun (WGS) entry which is preliminary data.</text>
</comment>
<feature type="coiled-coil region" evidence="6">
    <location>
        <begin position="465"/>
        <end position="496"/>
    </location>
</feature>
<dbReference type="PANTHER" id="PTHR24115">
    <property type="entry name" value="KINESIN-RELATED"/>
    <property type="match status" value="1"/>
</dbReference>
<organism evidence="9 10">
    <name type="scientific">Edaphochlamys debaryana</name>
    <dbReference type="NCBI Taxonomy" id="47281"/>
    <lineage>
        <taxon>Eukaryota</taxon>
        <taxon>Viridiplantae</taxon>
        <taxon>Chlorophyta</taxon>
        <taxon>core chlorophytes</taxon>
        <taxon>Chlorophyceae</taxon>
        <taxon>CS clade</taxon>
        <taxon>Chlamydomonadales</taxon>
        <taxon>Chlamydomonadales incertae sedis</taxon>
        <taxon>Edaphochlamys</taxon>
    </lineage>
</organism>
<dbReference type="SMART" id="SM00248">
    <property type="entry name" value="ANK"/>
    <property type="match status" value="4"/>
</dbReference>
<feature type="binding site" evidence="5">
    <location>
        <begin position="110"/>
        <end position="117"/>
    </location>
    <ligand>
        <name>ATP</name>
        <dbReference type="ChEBI" id="CHEBI:30616"/>
    </ligand>
</feature>
<name>A0A835XI48_9CHLO</name>
<dbReference type="InterPro" id="IPR036961">
    <property type="entry name" value="Kinesin_motor_dom_sf"/>
</dbReference>
<feature type="region of interest" description="Disordered" evidence="7">
    <location>
        <begin position="1"/>
        <end position="20"/>
    </location>
</feature>
<dbReference type="Pfam" id="PF00225">
    <property type="entry name" value="Kinesin"/>
    <property type="match status" value="1"/>
</dbReference>
<keyword evidence="1 5" id="KW-0547">Nucleotide-binding</keyword>